<dbReference type="PANTHER" id="PTHR37422:SF23">
    <property type="entry name" value="TEICHURONIC ACID BIOSYNTHESIS PROTEIN TUAE"/>
    <property type="match status" value="1"/>
</dbReference>
<proteinExistence type="predicted"/>
<feature type="transmembrane region" description="Helical" evidence="6">
    <location>
        <begin position="93"/>
        <end position="115"/>
    </location>
</feature>
<dbReference type="GO" id="GO:0016874">
    <property type="term" value="F:ligase activity"/>
    <property type="evidence" value="ECO:0007669"/>
    <property type="project" value="UniProtKB-KW"/>
</dbReference>
<feature type="transmembrane region" description="Helical" evidence="6">
    <location>
        <begin position="185"/>
        <end position="202"/>
    </location>
</feature>
<feature type="transmembrane region" description="Helical" evidence="6">
    <location>
        <begin position="153"/>
        <end position="173"/>
    </location>
</feature>
<feature type="transmembrane region" description="Helical" evidence="6">
    <location>
        <begin position="49"/>
        <end position="81"/>
    </location>
</feature>
<feature type="transmembrane region" description="Helical" evidence="6">
    <location>
        <begin position="127"/>
        <end position="146"/>
    </location>
</feature>
<feature type="compositionally biased region" description="Basic and acidic residues" evidence="5">
    <location>
        <begin position="444"/>
        <end position="458"/>
    </location>
</feature>
<keyword evidence="3 6" id="KW-1133">Transmembrane helix</keyword>
<evidence type="ECO:0000313" key="9">
    <source>
        <dbReference type="Proteomes" id="UP000259636"/>
    </source>
</evidence>
<feature type="compositionally biased region" description="Basic and acidic residues" evidence="5">
    <location>
        <begin position="474"/>
        <end position="489"/>
    </location>
</feature>
<organism evidence="8 9">
    <name type="scientific">Streptomyces koyangensis</name>
    <dbReference type="NCBI Taxonomy" id="188770"/>
    <lineage>
        <taxon>Bacteria</taxon>
        <taxon>Bacillati</taxon>
        <taxon>Actinomycetota</taxon>
        <taxon>Actinomycetes</taxon>
        <taxon>Kitasatosporales</taxon>
        <taxon>Streptomycetaceae</taxon>
        <taxon>Streptomyces</taxon>
        <taxon>Streptomyces aurantiacus group</taxon>
    </lineage>
</organism>
<comment type="subcellular location">
    <subcellularLocation>
        <location evidence="1">Membrane</location>
        <topology evidence="1">Multi-pass membrane protein</topology>
    </subcellularLocation>
</comment>
<evidence type="ECO:0000256" key="2">
    <source>
        <dbReference type="ARBA" id="ARBA00022692"/>
    </source>
</evidence>
<evidence type="ECO:0000313" key="8">
    <source>
        <dbReference type="EMBL" id="AXQ53628.1"/>
    </source>
</evidence>
<keyword evidence="8" id="KW-0436">Ligase</keyword>
<dbReference type="KEGG" id="sky:D0C37_02710"/>
<feature type="region of interest" description="Disordered" evidence="5">
    <location>
        <begin position="407"/>
        <end position="502"/>
    </location>
</feature>
<dbReference type="EMBL" id="CP031742">
    <property type="protein sequence ID" value="AXQ53628.1"/>
    <property type="molecule type" value="Genomic_DNA"/>
</dbReference>
<sequence>MPGLAWAGVFAGALMTAAVLRYAGAGAAGAVVAVGAVLLMVPGSGAVPVVLLVVVPVAAAAGAGGTVLLGMAGVATALTVWRLRAASGAFRPVLAELPAAGALIVLVCVSFLLPQTPVRGDRSWTEFLALPAGVLLAVVTACAAVSPRAAARALAATGTAVAVGLLLAGAYASERLTGLGLNPNYLGMYLASALVAAVGLAWQGRSPLWWAAALPCGVALSETGSRGAGLAALAGLVCLLLAGRPWRWQLGAVLAVGAAVLLVPDAWAWAQDLLSGGRDTRELTANTEVRGQVGALALQVASDHPLRGIGYGTFRAYAETAPGFWLRMNTHNDYLRLAAEAGAPALLAFAALLGRALTGRRPGGAPVLRAVCVTSAVGLLFANTLASPVVSVPFWVVLGCLLARPPRAASSPGGVPDPAAQRSRELGRSGQQVPPGRTGEPDEEPRLDQGERGVRDGGGEGAAGGAEAGDEEQVERRVEGQRADGRADRVAGAAHPHQVGGE</sequence>
<dbReference type="GO" id="GO:0016020">
    <property type="term" value="C:membrane"/>
    <property type="evidence" value="ECO:0007669"/>
    <property type="project" value="UniProtKB-SubCell"/>
</dbReference>
<reference evidence="8 9" key="1">
    <citation type="submission" date="2018-08" db="EMBL/GenBank/DDBJ databases">
        <authorList>
            <person name="Ferrada E.E."/>
            <person name="Latorre B.A."/>
        </authorList>
    </citation>
    <scope>NUCLEOTIDE SEQUENCE [LARGE SCALE GENOMIC DNA]</scope>
    <source>
        <strain evidence="8 9">VK-A60T</strain>
    </source>
</reference>
<protein>
    <submittedName>
        <fullName evidence="8">O-antigen ligase family protein</fullName>
    </submittedName>
</protein>
<dbReference type="Proteomes" id="UP000259636">
    <property type="component" value="Chromosome"/>
</dbReference>
<keyword evidence="2 6" id="KW-0812">Transmembrane</keyword>
<gene>
    <name evidence="8" type="ORF">D0C37_02710</name>
</gene>
<evidence type="ECO:0000256" key="4">
    <source>
        <dbReference type="ARBA" id="ARBA00023136"/>
    </source>
</evidence>
<evidence type="ECO:0000256" key="1">
    <source>
        <dbReference type="ARBA" id="ARBA00004141"/>
    </source>
</evidence>
<feature type="transmembrane region" description="Helical" evidence="6">
    <location>
        <begin position="337"/>
        <end position="357"/>
    </location>
</feature>
<dbReference type="Pfam" id="PF04932">
    <property type="entry name" value="Wzy_C"/>
    <property type="match status" value="1"/>
</dbReference>
<evidence type="ECO:0000256" key="6">
    <source>
        <dbReference type="SAM" id="Phobius"/>
    </source>
</evidence>
<feature type="domain" description="O-antigen ligase-related" evidence="7">
    <location>
        <begin position="212"/>
        <end position="350"/>
    </location>
</feature>
<evidence type="ECO:0000256" key="3">
    <source>
        <dbReference type="ARBA" id="ARBA00022989"/>
    </source>
</evidence>
<dbReference type="AlphaFoldDB" id="A0A385D5H8"/>
<accession>A0A385D5H8</accession>
<feature type="transmembrane region" description="Helical" evidence="6">
    <location>
        <begin position="377"/>
        <end position="403"/>
    </location>
</feature>
<dbReference type="PANTHER" id="PTHR37422">
    <property type="entry name" value="TEICHURONIC ACID BIOSYNTHESIS PROTEIN TUAE"/>
    <property type="match status" value="1"/>
</dbReference>
<evidence type="ECO:0000259" key="7">
    <source>
        <dbReference type="Pfam" id="PF04932"/>
    </source>
</evidence>
<dbReference type="InterPro" id="IPR007016">
    <property type="entry name" value="O-antigen_ligase-rel_domated"/>
</dbReference>
<keyword evidence="4 6" id="KW-0472">Membrane</keyword>
<name>A0A385D5H8_9ACTN</name>
<dbReference type="InterPro" id="IPR051533">
    <property type="entry name" value="WaaL-like"/>
</dbReference>
<feature type="transmembrane region" description="Helical" evidence="6">
    <location>
        <begin position="248"/>
        <end position="270"/>
    </location>
</feature>
<evidence type="ECO:0000256" key="5">
    <source>
        <dbReference type="SAM" id="MobiDB-lite"/>
    </source>
</evidence>